<dbReference type="OMA" id="NLTYCQR"/>
<dbReference type="OrthoDB" id="6147633at2759"/>
<dbReference type="InterPro" id="IPR003961">
    <property type="entry name" value="FN3_dom"/>
</dbReference>
<dbReference type="Pfam" id="PF00041">
    <property type="entry name" value="fn3"/>
    <property type="match status" value="2"/>
</dbReference>
<dbReference type="SUPFAM" id="SSF49265">
    <property type="entry name" value="Fibronectin type III"/>
    <property type="match status" value="4"/>
</dbReference>
<evidence type="ECO:0000313" key="5">
    <source>
        <dbReference type="Proteomes" id="UP000014760"/>
    </source>
</evidence>
<feature type="signal peptide" evidence="1">
    <location>
        <begin position="1"/>
        <end position="20"/>
    </location>
</feature>
<dbReference type="CDD" id="cd00063">
    <property type="entry name" value="FN3"/>
    <property type="match status" value="3"/>
</dbReference>
<dbReference type="Proteomes" id="UP000014760">
    <property type="component" value="Unassembled WGS sequence"/>
</dbReference>
<reference evidence="5" key="1">
    <citation type="submission" date="2012-12" db="EMBL/GenBank/DDBJ databases">
        <authorList>
            <person name="Hellsten U."/>
            <person name="Grimwood J."/>
            <person name="Chapman J.A."/>
            <person name="Shapiro H."/>
            <person name="Aerts A."/>
            <person name="Otillar R.P."/>
            <person name="Terry A.Y."/>
            <person name="Boore J.L."/>
            <person name="Simakov O."/>
            <person name="Marletaz F."/>
            <person name="Cho S.-J."/>
            <person name="Edsinger-Gonzales E."/>
            <person name="Havlak P."/>
            <person name="Kuo D.-H."/>
            <person name="Larsson T."/>
            <person name="Lv J."/>
            <person name="Arendt D."/>
            <person name="Savage R."/>
            <person name="Osoegawa K."/>
            <person name="de Jong P."/>
            <person name="Lindberg D.R."/>
            <person name="Seaver E.C."/>
            <person name="Weisblat D.A."/>
            <person name="Putnam N.H."/>
            <person name="Grigoriev I.V."/>
            <person name="Rokhsar D.S."/>
        </authorList>
    </citation>
    <scope>NUCLEOTIDE SEQUENCE</scope>
    <source>
        <strain evidence="5">I ESC-2004</strain>
    </source>
</reference>
<dbReference type="HOGENOM" id="CLU_005419_0_0_1"/>
<dbReference type="FunCoup" id="R7UGR4">
    <property type="interactions" value="50"/>
</dbReference>
<dbReference type="SMART" id="SM00060">
    <property type="entry name" value="FN3"/>
    <property type="match status" value="4"/>
</dbReference>
<dbReference type="Gene3D" id="2.60.40.10">
    <property type="entry name" value="Immunoglobulins"/>
    <property type="match status" value="6"/>
</dbReference>
<dbReference type="PROSITE" id="PS50853">
    <property type="entry name" value="FN3"/>
    <property type="match status" value="4"/>
</dbReference>
<dbReference type="STRING" id="283909.R7UGR4"/>
<dbReference type="AlphaFoldDB" id="R7UGR4"/>
<evidence type="ECO:0000313" key="4">
    <source>
        <dbReference type="EnsemblMetazoa" id="CapteP212023"/>
    </source>
</evidence>
<keyword evidence="5" id="KW-1185">Reference proteome</keyword>
<evidence type="ECO:0000259" key="2">
    <source>
        <dbReference type="PROSITE" id="PS50853"/>
    </source>
</evidence>
<feature type="domain" description="Fibronectin type-III" evidence="2">
    <location>
        <begin position="732"/>
        <end position="835"/>
    </location>
</feature>
<reference evidence="3 5" key="2">
    <citation type="journal article" date="2013" name="Nature">
        <title>Insights into bilaterian evolution from three spiralian genomes.</title>
        <authorList>
            <person name="Simakov O."/>
            <person name="Marletaz F."/>
            <person name="Cho S.J."/>
            <person name="Edsinger-Gonzales E."/>
            <person name="Havlak P."/>
            <person name="Hellsten U."/>
            <person name="Kuo D.H."/>
            <person name="Larsson T."/>
            <person name="Lv J."/>
            <person name="Arendt D."/>
            <person name="Savage R."/>
            <person name="Osoegawa K."/>
            <person name="de Jong P."/>
            <person name="Grimwood J."/>
            <person name="Chapman J.A."/>
            <person name="Shapiro H."/>
            <person name="Aerts A."/>
            <person name="Otillar R.P."/>
            <person name="Terry A.Y."/>
            <person name="Boore J.L."/>
            <person name="Grigoriev I.V."/>
            <person name="Lindberg D.R."/>
            <person name="Seaver E.C."/>
            <person name="Weisblat D.A."/>
            <person name="Putnam N.H."/>
            <person name="Rokhsar D.S."/>
        </authorList>
    </citation>
    <scope>NUCLEOTIDE SEQUENCE</scope>
    <source>
        <strain evidence="3 5">I ESC-2004</strain>
    </source>
</reference>
<dbReference type="EMBL" id="AMQN01007885">
    <property type="status" value="NOT_ANNOTATED_CDS"/>
    <property type="molecule type" value="Genomic_DNA"/>
</dbReference>
<dbReference type="GO" id="GO:0016020">
    <property type="term" value="C:membrane"/>
    <property type="evidence" value="ECO:0007669"/>
    <property type="project" value="UniProtKB-SubCell"/>
</dbReference>
<dbReference type="PANTHER" id="PTHR46957:SF3">
    <property type="entry name" value="CYTOKINE RECEPTOR"/>
    <property type="match status" value="1"/>
</dbReference>
<name>R7UGR4_CAPTE</name>
<dbReference type="InterPro" id="IPR050713">
    <property type="entry name" value="RTP_Phos/Ushers"/>
</dbReference>
<dbReference type="EnsemblMetazoa" id="CapteT212023">
    <property type="protein sequence ID" value="CapteP212023"/>
    <property type="gene ID" value="CapteG212023"/>
</dbReference>
<evidence type="ECO:0000313" key="3">
    <source>
        <dbReference type="EMBL" id="ELU05293.1"/>
    </source>
</evidence>
<proteinExistence type="predicted"/>
<dbReference type="PANTHER" id="PTHR46957">
    <property type="entry name" value="CYTOKINE RECEPTOR"/>
    <property type="match status" value="1"/>
</dbReference>
<feature type="domain" description="Fibronectin type-III" evidence="2">
    <location>
        <begin position="531"/>
        <end position="631"/>
    </location>
</feature>
<dbReference type="EMBL" id="KB301649">
    <property type="protein sequence ID" value="ELU05293.1"/>
    <property type="molecule type" value="Genomic_DNA"/>
</dbReference>
<protein>
    <recommendedName>
        <fullName evidence="2">Fibronectin type-III domain-containing protein</fullName>
    </recommendedName>
</protein>
<keyword evidence="1" id="KW-0732">Signal</keyword>
<feature type="domain" description="Fibronectin type-III" evidence="2">
    <location>
        <begin position="228"/>
        <end position="324"/>
    </location>
</feature>
<sequence length="872" mass="96065">MCARGFLVLLWLLTIGQIGAIFEHGDIKPDGDQYLFPGDTFQAECILDPDYEHYDLFNASDMYFMGGVDIIHEHTHPSAHASLTLTLKNVSESDVGKFYCALNTSKLQLRSDELLAATSLTIMDPPKPVEKFKCISDNFESMTCDWCDDPSVGQDYVKHILYWKISWPVECAKGAFECRCHFGVGKENHFFKGYNYSMVVVSSNQAGVLRNQSAVSKTFHVDPRFIVKPAQVGRATATSSANRTAVINFKRPTSLAIALFYQVNLTSKWGEEFVIDNISSASDVSVLAPHLTPATSYDIVIRCKPEVGGYWSDEVFIQVSTQVEAPDAPPVLPVGAFRLQPSSDCTGRKDCRELHLFWAPMEEKLQNGVIERYTVTYQSLEGEPESVSVPPNTLHRKLYIGLDLTFISLSASTSAGEGPSVSFHVENSSNVPAHPKIEYVERLSTDAVFFKWEIPPLEESVNGFTLLGCQGHPSVQACTGAIWNVSLAANVSQYLHNGYNSEDVYALTSNVGGSSSGMQDSWLCVYTATDNPEAPIIALQSMQEERSLRVQWDPLQCNQALNNPRIQNYVIYFTEEESNITSSLEVPQPQGKALIPHLKPFTFYQVWMCAVSVNNKTGLMSDRIITQTLESVSLPPAPDLPPSNVNIVTIMSDRVLVEWSETAAPNGNISGYVITISADGLPVEHEASPLDRSAWVDGLYGYTNYSAVVYAATSAGLSPPSASQHFFTPVGAPGPVAILNATNTDSDKYLTVHWSPPDPANGPLDHYTVHFDWTRHGINASTFDDTNVPFYEWVAPCEADGEYEVITTVRAVNHNGTDMLRGETSQPLAVTVCSDPGMNSWETILRQVVDRHSGKIAETNSLEMADERHLAG</sequence>
<feature type="chain" id="PRO_5008788042" description="Fibronectin type-III domain-containing protein" evidence="1">
    <location>
        <begin position="21"/>
        <end position="872"/>
    </location>
</feature>
<dbReference type="InterPro" id="IPR036116">
    <property type="entry name" value="FN3_sf"/>
</dbReference>
<accession>R7UGR4</accession>
<evidence type="ECO:0000256" key="1">
    <source>
        <dbReference type="SAM" id="SignalP"/>
    </source>
</evidence>
<organism evidence="3">
    <name type="scientific">Capitella teleta</name>
    <name type="common">Polychaete worm</name>
    <dbReference type="NCBI Taxonomy" id="283909"/>
    <lineage>
        <taxon>Eukaryota</taxon>
        <taxon>Metazoa</taxon>
        <taxon>Spiralia</taxon>
        <taxon>Lophotrochozoa</taxon>
        <taxon>Annelida</taxon>
        <taxon>Polychaeta</taxon>
        <taxon>Sedentaria</taxon>
        <taxon>Scolecida</taxon>
        <taxon>Capitellidae</taxon>
        <taxon>Capitella</taxon>
    </lineage>
</organism>
<gene>
    <name evidence="3" type="ORF">CAPTEDRAFT_212023</name>
</gene>
<reference evidence="4" key="3">
    <citation type="submission" date="2015-06" db="UniProtKB">
        <authorList>
            <consortium name="EnsemblMetazoa"/>
        </authorList>
    </citation>
    <scope>IDENTIFICATION</scope>
</reference>
<dbReference type="InterPro" id="IPR013783">
    <property type="entry name" value="Ig-like_fold"/>
</dbReference>
<feature type="domain" description="Fibronectin type-III" evidence="2">
    <location>
        <begin position="641"/>
        <end position="731"/>
    </location>
</feature>